<evidence type="ECO:0000313" key="3">
    <source>
        <dbReference type="Proteomes" id="UP000602004"/>
    </source>
</evidence>
<dbReference type="EMBL" id="BMHL01000002">
    <property type="protein sequence ID" value="GGC30676.1"/>
    <property type="molecule type" value="Genomic_DNA"/>
</dbReference>
<dbReference type="InterPro" id="IPR051686">
    <property type="entry name" value="Lipoprotein_DolP"/>
</dbReference>
<dbReference type="Proteomes" id="UP000602004">
    <property type="component" value="Unassembled WGS sequence"/>
</dbReference>
<evidence type="ECO:0000313" key="2">
    <source>
        <dbReference type="EMBL" id="GGC30676.1"/>
    </source>
</evidence>
<accession>A0ABQ1LWA0</accession>
<reference evidence="3" key="1">
    <citation type="journal article" date="2019" name="Int. J. Syst. Evol. Microbiol.">
        <title>The Global Catalogue of Microorganisms (GCM) 10K type strain sequencing project: providing services to taxonomists for standard genome sequencing and annotation.</title>
        <authorList>
            <consortium name="The Broad Institute Genomics Platform"/>
            <consortium name="The Broad Institute Genome Sequencing Center for Infectious Disease"/>
            <person name="Wu L."/>
            <person name="Ma J."/>
        </authorList>
    </citation>
    <scope>NUCLEOTIDE SEQUENCE [LARGE SCALE GENOMIC DNA]</scope>
    <source>
        <strain evidence="3">CGMCC 1.15103</strain>
    </source>
</reference>
<gene>
    <name evidence="2" type="ORF">GCM10011400_16740</name>
</gene>
<keyword evidence="3" id="KW-1185">Reference proteome</keyword>
<protein>
    <recommendedName>
        <fullName evidence="1">BON domain-containing protein</fullName>
    </recommendedName>
</protein>
<dbReference type="InterPro" id="IPR007055">
    <property type="entry name" value="BON_dom"/>
</dbReference>
<dbReference type="PANTHER" id="PTHR34606:SF15">
    <property type="entry name" value="BON DOMAIN-CONTAINING PROTEIN"/>
    <property type="match status" value="1"/>
</dbReference>
<organism evidence="2 3">
    <name type="scientific">Paraburkholderia caffeinilytica</name>
    <dbReference type="NCBI Taxonomy" id="1761016"/>
    <lineage>
        <taxon>Bacteria</taxon>
        <taxon>Pseudomonadati</taxon>
        <taxon>Pseudomonadota</taxon>
        <taxon>Betaproteobacteria</taxon>
        <taxon>Burkholderiales</taxon>
        <taxon>Burkholderiaceae</taxon>
        <taxon>Paraburkholderia</taxon>
    </lineage>
</organism>
<proteinExistence type="predicted"/>
<dbReference type="Gene3D" id="3.40.1520.20">
    <property type="match status" value="2"/>
</dbReference>
<name>A0ABQ1LWA0_9BURK</name>
<dbReference type="PROSITE" id="PS50914">
    <property type="entry name" value="BON"/>
    <property type="match status" value="2"/>
</dbReference>
<dbReference type="PANTHER" id="PTHR34606">
    <property type="entry name" value="BON DOMAIN-CONTAINING PROTEIN"/>
    <property type="match status" value="1"/>
</dbReference>
<sequence length="262" mass="28816">MQCGMKRCVSNHCARLIMQRSDTVLKQVMAAFERESHLKLHNHPIRMSIDGGALTVTGEVPDVASKKRLLQLTQMHCEGMRLVDQLRVAANPSVGDGELRTRLCERLAQTVEFRNCVICARVKGQLQVLHGTMDEAGNDGSGVVEVTVDDGVVTLTGQVGSLSHRRLASVTAWWVGGCRDVVNLLELVPAEVDGDDEISEALHLVLETDRRVRAEQITINVENHRITLAGWVATEAERRLAEQDAWCLDAIDGVVNRIQVGA</sequence>
<evidence type="ECO:0000259" key="1">
    <source>
        <dbReference type="PROSITE" id="PS50914"/>
    </source>
</evidence>
<feature type="domain" description="BON" evidence="1">
    <location>
        <begin position="114"/>
        <end position="189"/>
    </location>
</feature>
<feature type="domain" description="BON" evidence="1">
    <location>
        <begin position="194"/>
        <end position="262"/>
    </location>
</feature>
<comment type="caution">
    <text evidence="2">The sequence shown here is derived from an EMBL/GenBank/DDBJ whole genome shotgun (WGS) entry which is preliminary data.</text>
</comment>
<dbReference type="Pfam" id="PF04972">
    <property type="entry name" value="BON"/>
    <property type="match status" value="2"/>
</dbReference>